<name>A0A8T0B4P3_SILME</name>
<evidence type="ECO:0000256" key="8">
    <source>
        <dbReference type="ARBA" id="ARBA00023288"/>
    </source>
</evidence>
<comment type="subcellular location">
    <subcellularLocation>
        <location evidence="1">Cell membrane</location>
        <topology evidence="1">Lipid-anchor</topology>
        <topology evidence="1">GPI-anchor</topology>
    </subcellularLocation>
</comment>
<comment type="caution">
    <text evidence="11">The sequence shown here is derived from an EMBL/GenBank/DDBJ whole genome shotgun (WGS) entry which is preliminary data.</text>
</comment>
<dbReference type="InterPro" id="IPR026144">
    <property type="entry name" value="Neuritin_fam"/>
</dbReference>
<feature type="chain" id="PRO_5035756604" description="Neuritin 1-like a" evidence="10">
    <location>
        <begin position="30"/>
        <end position="162"/>
    </location>
</feature>
<proteinExistence type="inferred from homology"/>
<evidence type="ECO:0000256" key="2">
    <source>
        <dbReference type="ARBA" id="ARBA00008377"/>
    </source>
</evidence>
<keyword evidence="8" id="KW-0449">Lipoprotein</keyword>
<evidence type="ECO:0000256" key="5">
    <source>
        <dbReference type="ARBA" id="ARBA00022729"/>
    </source>
</evidence>
<keyword evidence="3" id="KW-1003">Cell membrane</keyword>
<dbReference type="OrthoDB" id="9929715at2759"/>
<accession>A0A8T0B4P3</accession>
<dbReference type="EMBL" id="JABFDY010000013">
    <property type="protein sequence ID" value="KAF7699109.1"/>
    <property type="molecule type" value="Genomic_DNA"/>
</dbReference>
<organism evidence="11 12">
    <name type="scientific">Silurus meridionalis</name>
    <name type="common">Southern catfish</name>
    <name type="synonym">Silurus soldatovi meridionalis</name>
    <dbReference type="NCBI Taxonomy" id="175797"/>
    <lineage>
        <taxon>Eukaryota</taxon>
        <taxon>Metazoa</taxon>
        <taxon>Chordata</taxon>
        <taxon>Craniata</taxon>
        <taxon>Vertebrata</taxon>
        <taxon>Euteleostomi</taxon>
        <taxon>Actinopterygii</taxon>
        <taxon>Neopterygii</taxon>
        <taxon>Teleostei</taxon>
        <taxon>Ostariophysi</taxon>
        <taxon>Siluriformes</taxon>
        <taxon>Siluridae</taxon>
        <taxon>Silurus</taxon>
    </lineage>
</organism>
<dbReference type="AlphaFoldDB" id="A0A8T0B4P3"/>
<dbReference type="PANTHER" id="PTHR15902">
    <property type="entry name" value="NEURITIN-RELATED"/>
    <property type="match status" value="1"/>
</dbReference>
<evidence type="ECO:0000256" key="3">
    <source>
        <dbReference type="ARBA" id="ARBA00022475"/>
    </source>
</evidence>
<keyword evidence="4" id="KW-0336">GPI-anchor</keyword>
<comment type="similarity">
    <text evidence="2">Belongs to the neuritin family.</text>
</comment>
<reference evidence="11" key="1">
    <citation type="submission" date="2020-08" db="EMBL/GenBank/DDBJ databases">
        <title>Chromosome-level assembly of Southern catfish (Silurus meridionalis) provides insights into visual adaptation to the nocturnal and benthic lifestyles.</title>
        <authorList>
            <person name="Zhang Y."/>
            <person name="Wang D."/>
            <person name="Peng Z."/>
        </authorList>
    </citation>
    <scope>NUCLEOTIDE SEQUENCE</scope>
    <source>
        <strain evidence="11">SWU-2019-XX</strain>
        <tissue evidence="11">Muscle</tissue>
    </source>
</reference>
<evidence type="ECO:0000313" key="12">
    <source>
        <dbReference type="Proteomes" id="UP000606274"/>
    </source>
</evidence>
<evidence type="ECO:0000256" key="9">
    <source>
        <dbReference type="SAM" id="MobiDB-lite"/>
    </source>
</evidence>
<evidence type="ECO:0008006" key="13">
    <source>
        <dbReference type="Google" id="ProtNLM"/>
    </source>
</evidence>
<evidence type="ECO:0000313" key="11">
    <source>
        <dbReference type="EMBL" id="KAF7699109.1"/>
    </source>
</evidence>
<dbReference type="GO" id="GO:1990138">
    <property type="term" value="P:neuron projection extension"/>
    <property type="evidence" value="ECO:0007669"/>
    <property type="project" value="TreeGrafter"/>
</dbReference>
<evidence type="ECO:0000256" key="6">
    <source>
        <dbReference type="ARBA" id="ARBA00023136"/>
    </source>
</evidence>
<dbReference type="Proteomes" id="UP000606274">
    <property type="component" value="Unassembled WGS sequence"/>
</dbReference>
<keyword evidence="12" id="KW-1185">Reference proteome</keyword>
<dbReference type="Pfam" id="PF15056">
    <property type="entry name" value="NRN1"/>
    <property type="match status" value="1"/>
</dbReference>
<keyword evidence="6" id="KW-0472">Membrane</keyword>
<evidence type="ECO:0000256" key="1">
    <source>
        <dbReference type="ARBA" id="ARBA00004609"/>
    </source>
</evidence>
<protein>
    <recommendedName>
        <fullName evidence="13">Neuritin 1-like a</fullName>
    </recommendedName>
</protein>
<sequence>MTSLSSVCFFLPVAFHLLMVPSFSSMATARRCGFIYKGFAQCLLALGDSLSASSQRDEDVHEIDSVCRSWDEFHDCANLAMAGCPDEAAVVWESLRQESKKMQFAGNLYDMCSSRSQSTTNTGAQNPDETNQESLKGKANHLSISQSILLPTCLSLLFFYLW</sequence>
<dbReference type="GO" id="GO:0098552">
    <property type="term" value="C:side of membrane"/>
    <property type="evidence" value="ECO:0007669"/>
    <property type="project" value="UniProtKB-KW"/>
</dbReference>
<keyword evidence="7" id="KW-0325">Glycoprotein</keyword>
<feature type="signal peptide" evidence="10">
    <location>
        <begin position="1"/>
        <end position="29"/>
    </location>
</feature>
<dbReference type="PANTHER" id="PTHR15902:SF2">
    <property type="entry name" value="NEURITIN-LIKE PROTEIN"/>
    <property type="match status" value="1"/>
</dbReference>
<evidence type="ECO:0000256" key="7">
    <source>
        <dbReference type="ARBA" id="ARBA00023180"/>
    </source>
</evidence>
<feature type="region of interest" description="Disordered" evidence="9">
    <location>
        <begin position="115"/>
        <end position="134"/>
    </location>
</feature>
<gene>
    <name evidence="11" type="ORF">HF521_003851</name>
</gene>
<dbReference type="GO" id="GO:0005886">
    <property type="term" value="C:plasma membrane"/>
    <property type="evidence" value="ECO:0007669"/>
    <property type="project" value="UniProtKB-SubCell"/>
</dbReference>
<keyword evidence="5 10" id="KW-0732">Signal</keyword>
<evidence type="ECO:0000256" key="4">
    <source>
        <dbReference type="ARBA" id="ARBA00022622"/>
    </source>
</evidence>
<evidence type="ECO:0000256" key="10">
    <source>
        <dbReference type="SAM" id="SignalP"/>
    </source>
</evidence>